<name>A0AA35QUY5_GEOBA</name>
<dbReference type="Gene3D" id="1.10.533.10">
    <property type="entry name" value="Death Domain, Fas"/>
    <property type="match status" value="1"/>
</dbReference>
<evidence type="ECO:0000313" key="4">
    <source>
        <dbReference type="Proteomes" id="UP001174909"/>
    </source>
</evidence>
<accession>A0AA35QUY5</accession>
<evidence type="ECO:0000256" key="1">
    <source>
        <dbReference type="SAM" id="MobiDB-lite"/>
    </source>
</evidence>
<dbReference type="AlphaFoldDB" id="A0AA35QUY5"/>
<organism evidence="3 4">
    <name type="scientific">Geodia barretti</name>
    <name type="common">Barrett's horny sponge</name>
    <dbReference type="NCBI Taxonomy" id="519541"/>
    <lineage>
        <taxon>Eukaryota</taxon>
        <taxon>Metazoa</taxon>
        <taxon>Porifera</taxon>
        <taxon>Demospongiae</taxon>
        <taxon>Heteroscleromorpha</taxon>
        <taxon>Tetractinellida</taxon>
        <taxon>Astrophorina</taxon>
        <taxon>Geodiidae</taxon>
        <taxon>Geodia</taxon>
    </lineage>
</organism>
<gene>
    <name evidence="3" type="ORF">GBAR_LOCUS1190</name>
</gene>
<evidence type="ECO:0000259" key="2">
    <source>
        <dbReference type="PROSITE" id="PS50017"/>
    </source>
</evidence>
<dbReference type="CDD" id="cd01670">
    <property type="entry name" value="Death"/>
    <property type="match status" value="1"/>
</dbReference>
<feature type="compositionally biased region" description="Low complexity" evidence="1">
    <location>
        <begin position="116"/>
        <end position="131"/>
    </location>
</feature>
<feature type="region of interest" description="Disordered" evidence="1">
    <location>
        <begin position="96"/>
        <end position="162"/>
    </location>
</feature>
<sequence>MAEALSDSVVTEREIAIIAQEYLIKWGEISPFLQLKIVTDENIRRTPGGYREQKKALLGEWKRLHSNRATFRVLIQAAENAQNMRLADDLRRMLENRRANSSDHVSSPPAPPLVPTPTSSGEHSVSSSAGGELRQRIGNREREALAETGFGPFNLPTRGQLW</sequence>
<feature type="domain" description="Death" evidence="2">
    <location>
        <begin position="11"/>
        <end position="94"/>
    </location>
</feature>
<feature type="compositionally biased region" description="Basic and acidic residues" evidence="1">
    <location>
        <begin position="133"/>
        <end position="145"/>
    </location>
</feature>
<reference evidence="3" key="1">
    <citation type="submission" date="2023-03" db="EMBL/GenBank/DDBJ databases">
        <authorList>
            <person name="Steffen K."/>
            <person name="Cardenas P."/>
        </authorList>
    </citation>
    <scope>NUCLEOTIDE SEQUENCE</scope>
</reference>
<evidence type="ECO:0000313" key="3">
    <source>
        <dbReference type="EMBL" id="CAI7993120.1"/>
    </source>
</evidence>
<dbReference type="SUPFAM" id="SSF47986">
    <property type="entry name" value="DEATH domain"/>
    <property type="match status" value="1"/>
</dbReference>
<dbReference type="Proteomes" id="UP001174909">
    <property type="component" value="Unassembled WGS sequence"/>
</dbReference>
<feature type="non-terminal residue" evidence="3">
    <location>
        <position position="162"/>
    </location>
</feature>
<proteinExistence type="predicted"/>
<comment type="caution">
    <text evidence="3">The sequence shown here is derived from an EMBL/GenBank/DDBJ whole genome shotgun (WGS) entry which is preliminary data.</text>
</comment>
<dbReference type="GO" id="GO:0007165">
    <property type="term" value="P:signal transduction"/>
    <property type="evidence" value="ECO:0007669"/>
    <property type="project" value="InterPro"/>
</dbReference>
<dbReference type="InterPro" id="IPR011029">
    <property type="entry name" value="DEATH-like_dom_sf"/>
</dbReference>
<dbReference type="PROSITE" id="PS50017">
    <property type="entry name" value="DEATH_DOMAIN"/>
    <property type="match status" value="1"/>
</dbReference>
<keyword evidence="4" id="KW-1185">Reference proteome</keyword>
<dbReference type="InterPro" id="IPR000488">
    <property type="entry name" value="Death_dom"/>
</dbReference>
<protein>
    <recommendedName>
        <fullName evidence="2">Death domain-containing protein</fullName>
    </recommendedName>
</protein>
<dbReference type="EMBL" id="CASHTH010000176">
    <property type="protein sequence ID" value="CAI7993120.1"/>
    <property type="molecule type" value="Genomic_DNA"/>
</dbReference>